<evidence type="ECO:0000256" key="11">
    <source>
        <dbReference type="ARBA" id="ARBA00032230"/>
    </source>
</evidence>
<evidence type="ECO:0000256" key="10">
    <source>
        <dbReference type="ARBA" id="ARBA00023295"/>
    </source>
</evidence>
<dbReference type="SUPFAM" id="SSF51445">
    <property type="entry name" value="(Trans)glycosidases"/>
    <property type="match status" value="1"/>
</dbReference>
<dbReference type="InterPro" id="IPR011013">
    <property type="entry name" value="Gal_mutarotase_sf_dom"/>
</dbReference>
<feature type="signal peptide" evidence="13">
    <location>
        <begin position="1"/>
        <end position="22"/>
    </location>
</feature>
<dbReference type="InterPro" id="IPR017853">
    <property type="entry name" value="GH"/>
</dbReference>
<accession>A0A2V1IRS9</accession>
<dbReference type="Gene3D" id="2.60.120.260">
    <property type="entry name" value="Galactose-binding domain-like"/>
    <property type="match status" value="1"/>
</dbReference>
<evidence type="ECO:0000256" key="12">
    <source>
        <dbReference type="RuleBase" id="RU361154"/>
    </source>
</evidence>
<comment type="cofactor">
    <cofactor evidence="3">
        <name>Na(+)</name>
        <dbReference type="ChEBI" id="CHEBI:29101"/>
    </cofactor>
</comment>
<dbReference type="Pfam" id="PF16353">
    <property type="entry name" value="LacZ_4"/>
    <property type="match status" value="1"/>
</dbReference>
<gene>
    <name evidence="15" type="ORF">C5O23_04660</name>
</gene>
<dbReference type="AlphaFoldDB" id="A0A2V1IRS9"/>
<dbReference type="GO" id="GO:0005990">
    <property type="term" value="P:lactose catabolic process"/>
    <property type="evidence" value="ECO:0007669"/>
    <property type="project" value="TreeGrafter"/>
</dbReference>
<evidence type="ECO:0000256" key="8">
    <source>
        <dbReference type="ARBA" id="ARBA00022801"/>
    </source>
</evidence>
<dbReference type="SUPFAM" id="SSF49303">
    <property type="entry name" value="beta-Galactosidase/glucuronidase domain"/>
    <property type="match status" value="2"/>
</dbReference>
<dbReference type="Pfam" id="PF02836">
    <property type="entry name" value="Glyco_hydro_2_C"/>
    <property type="match status" value="1"/>
</dbReference>
<dbReference type="Pfam" id="PF00703">
    <property type="entry name" value="Glyco_hydro_2"/>
    <property type="match status" value="1"/>
</dbReference>
<feature type="domain" description="Beta galactosidase small chain/" evidence="14">
    <location>
        <begin position="761"/>
        <end position="1037"/>
    </location>
</feature>
<keyword evidence="10 12" id="KW-0326">Glycosidase</keyword>
<dbReference type="Gene3D" id="2.70.98.10">
    <property type="match status" value="1"/>
</dbReference>
<name>A0A2V1IRS9_9BACT</name>
<dbReference type="SMART" id="SM01038">
    <property type="entry name" value="Bgal_small_N"/>
    <property type="match status" value="1"/>
</dbReference>
<dbReference type="GO" id="GO:0004565">
    <property type="term" value="F:beta-galactosidase activity"/>
    <property type="evidence" value="ECO:0007669"/>
    <property type="project" value="UniProtKB-EC"/>
</dbReference>
<evidence type="ECO:0000313" key="15">
    <source>
        <dbReference type="EMBL" id="PWB02938.1"/>
    </source>
</evidence>
<dbReference type="SUPFAM" id="SSF49785">
    <property type="entry name" value="Galactose-binding domain-like"/>
    <property type="match status" value="1"/>
</dbReference>
<evidence type="ECO:0000256" key="1">
    <source>
        <dbReference type="ARBA" id="ARBA00001412"/>
    </source>
</evidence>
<dbReference type="EMBL" id="PUEC01000008">
    <property type="protein sequence ID" value="PWB02938.1"/>
    <property type="molecule type" value="Genomic_DNA"/>
</dbReference>
<dbReference type="RefSeq" id="WP_107031788.1">
    <property type="nucleotide sequence ID" value="NZ_PUEC01000008.1"/>
</dbReference>
<dbReference type="InterPro" id="IPR014718">
    <property type="entry name" value="GH-type_carb-bd"/>
</dbReference>
<comment type="catalytic activity">
    <reaction evidence="1 12">
        <text>Hydrolysis of terminal non-reducing beta-D-galactose residues in beta-D-galactosides.</text>
        <dbReference type="EC" id="3.2.1.23"/>
    </reaction>
</comment>
<dbReference type="Pfam" id="PF02837">
    <property type="entry name" value="Glyco_hydro_2_N"/>
    <property type="match status" value="1"/>
</dbReference>
<evidence type="ECO:0000256" key="13">
    <source>
        <dbReference type="SAM" id="SignalP"/>
    </source>
</evidence>
<evidence type="ECO:0000256" key="6">
    <source>
        <dbReference type="ARBA" id="ARBA00012756"/>
    </source>
</evidence>
<evidence type="ECO:0000256" key="5">
    <source>
        <dbReference type="ARBA" id="ARBA00011245"/>
    </source>
</evidence>
<dbReference type="InterPro" id="IPR036156">
    <property type="entry name" value="Beta-gal/glucu_dom_sf"/>
</dbReference>
<evidence type="ECO:0000256" key="3">
    <source>
        <dbReference type="ARBA" id="ARBA00001959"/>
    </source>
</evidence>
<dbReference type="Proteomes" id="UP000244905">
    <property type="component" value="Unassembled WGS sequence"/>
</dbReference>
<dbReference type="PROSITE" id="PS00608">
    <property type="entry name" value="GLYCOSYL_HYDROL_F2_2"/>
    <property type="match status" value="1"/>
</dbReference>
<evidence type="ECO:0000256" key="4">
    <source>
        <dbReference type="ARBA" id="ARBA00007401"/>
    </source>
</evidence>
<dbReference type="InterPro" id="IPR008979">
    <property type="entry name" value="Galactose-bd-like_sf"/>
</dbReference>
<dbReference type="InterPro" id="IPR032312">
    <property type="entry name" value="LacZ_4"/>
</dbReference>
<dbReference type="Pfam" id="PF02929">
    <property type="entry name" value="Bgal_small_N"/>
    <property type="match status" value="1"/>
</dbReference>
<reference evidence="16" key="1">
    <citation type="submission" date="2018-02" db="EMBL/GenBank/DDBJ databases">
        <authorList>
            <person name="Clavel T."/>
            <person name="Strowig T."/>
        </authorList>
    </citation>
    <scope>NUCLEOTIDE SEQUENCE [LARGE SCALE GENOMIC DNA]</scope>
    <source>
        <strain evidence="16">DSM 103720</strain>
    </source>
</reference>
<keyword evidence="8 12" id="KW-0378">Hydrolase</keyword>
<dbReference type="FunFam" id="3.20.20.80:FF:000018">
    <property type="entry name" value="Beta-galactosidase"/>
    <property type="match status" value="1"/>
</dbReference>
<keyword evidence="13" id="KW-0732">Signal</keyword>
<sequence length="1041" mass="117755">MPRILIITFCMLCAMQWSLTSANDWENPQIFASGREPARATAFPYASPAEALGGDYESSPFFMSLNGKWAFRFSPTPDKRPVGFHDPGFSTAGWDSIPVPSNWETEGYGTPIYTNVTYPFPKNPPFIDHSDNPVGCYRRSFELPSGWDGRQVFLHFGGSTAGMYVWVNGHKAGYVQSTKNPAEFNITEYITPGRNELACEVYRWTDGSYLEDQDFWRLSGIDRDVCLYSTDSLRIFDFFANADLDRSYTNGELKLETVLKNYAQTPAATSLEVSLYDAAGKRVYKNTRRLNLGASATTTEALTAKIGKVRTWSCEDPYLYTLVLTLSDSSGRVIESTSAKTGFRKIEIKDSRLTVNGKPLEVHGVNLHEHHQTQGHVVDRETMMDDIRTMKRHNINAVRTSHYPQSPLWYDLCDRYGIYLVDEANIEAHAMGSVPWDRIDDCHPAKRPEWQAAILDREISLVERDKNHPSVIIWSLGNECGNGENFHAAYDWIKERDSSRPVQFEQAGEDRNTDIVCPMYPGIYQMKEYAARNNPGRPFIMCEYAHAMGNSTGNFQEYFDIIRSSDHMQGGFIWDWVDQGLLTKDENGDSYWAYGGDFGAYTHTHDENFCINGLVQPDRTPHPGLTEVKKVYQDIRFSSTDPASGKITIENHFHTRNLLDYDLRWELLMNGVVTDSGMISANVPAGQSKTFSLPIKKIDSDNSNEYFLSLYAYTRKGDEIIPAAHEVAREQFALNPSHPRQLKITANLTAPKAVNDKGRWTVSCANGVTVRFDSVSGMLSGYSVNGRELIAAGPEPSFWRAPTDNDWGNSMPHKANAWRYAAKNRSLKSFEMTSEDGNPTVRAVYRLPDVRSDYHVTYRIEPDGCIKVTSSWQAGDNEVPELMRFGMRLDLHAGTDNFRWYGRGPGENYSDRNTASFIGIWEGKVADQFYPYIRPQETGNKSDVRWASLTDTEGYGIRIDGDEPLNVSALDVLPEDLDPGMKKHQMHNSDVRHHRDRVFLYIDLAQRGLGGDNSWGAGPHSPYRLKDKSYSYSYTIAPLQP</sequence>
<dbReference type="PRINTS" id="PR00132">
    <property type="entry name" value="GLHYDRLASE2"/>
</dbReference>
<keyword evidence="16" id="KW-1185">Reference proteome</keyword>
<dbReference type="InterPro" id="IPR006103">
    <property type="entry name" value="Glyco_hydro_2_cat"/>
</dbReference>
<dbReference type="InterPro" id="IPR004199">
    <property type="entry name" value="B-gal_small/dom_5"/>
</dbReference>
<comment type="cofactor">
    <cofactor evidence="2">
        <name>Ca(2+)</name>
        <dbReference type="ChEBI" id="CHEBI:29108"/>
    </cofactor>
</comment>
<protein>
    <recommendedName>
        <fullName evidence="7 12">Beta-galactosidase</fullName>
        <ecNumber evidence="6 12">3.2.1.23</ecNumber>
    </recommendedName>
    <alternativeName>
        <fullName evidence="11 12">Lactase</fullName>
    </alternativeName>
</protein>
<dbReference type="GO" id="GO:0030246">
    <property type="term" value="F:carbohydrate binding"/>
    <property type="evidence" value="ECO:0007669"/>
    <property type="project" value="InterPro"/>
</dbReference>
<dbReference type="PROSITE" id="PS00719">
    <property type="entry name" value="GLYCOSYL_HYDROL_F2_1"/>
    <property type="match status" value="1"/>
</dbReference>
<dbReference type="InterPro" id="IPR023230">
    <property type="entry name" value="Glyco_hydro_2_CS"/>
</dbReference>
<dbReference type="GO" id="GO:0009341">
    <property type="term" value="C:beta-galactosidase complex"/>
    <property type="evidence" value="ECO:0007669"/>
    <property type="project" value="InterPro"/>
</dbReference>
<evidence type="ECO:0000313" key="16">
    <source>
        <dbReference type="Proteomes" id="UP000244905"/>
    </source>
</evidence>
<comment type="similarity">
    <text evidence="4 12">Belongs to the glycosyl hydrolase 2 family.</text>
</comment>
<dbReference type="PANTHER" id="PTHR46323">
    <property type="entry name" value="BETA-GALACTOSIDASE"/>
    <property type="match status" value="1"/>
</dbReference>
<comment type="caution">
    <text evidence="15">The sequence shown here is derived from an EMBL/GenBank/DDBJ whole genome shotgun (WGS) entry which is preliminary data.</text>
</comment>
<organism evidence="15 16">
    <name type="scientific">Duncaniella muris</name>
    <dbReference type="NCBI Taxonomy" id="2094150"/>
    <lineage>
        <taxon>Bacteria</taxon>
        <taxon>Pseudomonadati</taxon>
        <taxon>Bacteroidota</taxon>
        <taxon>Bacteroidia</taxon>
        <taxon>Bacteroidales</taxon>
        <taxon>Muribaculaceae</taxon>
        <taxon>Duncaniella</taxon>
    </lineage>
</organism>
<comment type="subunit">
    <text evidence="5">Monomer.</text>
</comment>
<dbReference type="InterPro" id="IPR050347">
    <property type="entry name" value="Bact_Beta-galactosidase"/>
</dbReference>
<dbReference type="InterPro" id="IPR006101">
    <property type="entry name" value="Glyco_hydro_2"/>
</dbReference>
<dbReference type="EC" id="3.2.1.23" evidence="6 12"/>
<dbReference type="Gene3D" id="3.20.20.80">
    <property type="entry name" value="Glycosidases"/>
    <property type="match status" value="1"/>
</dbReference>
<dbReference type="InterPro" id="IPR013783">
    <property type="entry name" value="Ig-like_fold"/>
</dbReference>
<dbReference type="Gene3D" id="2.60.40.10">
    <property type="entry name" value="Immunoglobulins"/>
    <property type="match status" value="2"/>
</dbReference>
<dbReference type="GeneID" id="82525635"/>
<dbReference type="PANTHER" id="PTHR46323:SF2">
    <property type="entry name" value="BETA-GALACTOSIDASE"/>
    <property type="match status" value="1"/>
</dbReference>
<dbReference type="InterPro" id="IPR006104">
    <property type="entry name" value="Glyco_hydro_2_N"/>
</dbReference>
<dbReference type="InterPro" id="IPR006102">
    <property type="entry name" value="Ig-like_GH2"/>
</dbReference>
<keyword evidence="9" id="KW-0106">Calcium</keyword>
<evidence type="ECO:0000256" key="2">
    <source>
        <dbReference type="ARBA" id="ARBA00001913"/>
    </source>
</evidence>
<evidence type="ECO:0000256" key="7">
    <source>
        <dbReference type="ARBA" id="ARBA00013303"/>
    </source>
</evidence>
<evidence type="ECO:0000256" key="9">
    <source>
        <dbReference type="ARBA" id="ARBA00022837"/>
    </source>
</evidence>
<evidence type="ECO:0000259" key="14">
    <source>
        <dbReference type="SMART" id="SM01038"/>
    </source>
</evidence>
<dbReference type="SUPFAM" id="SSF74650">
    <property type="entry name" value="Galactose mutarotase-like"/>
    <property type="match status" value="1"/>
</dbReference>
<dbReference type="InterPro" id="IPR023232">
    <property type="entry name" value="Glyco_hydro_2_AS"/>
</dbReference>
<feature type="chain" id="PRO_5015918196" description="Beta-galactosidase" evidence="13">
    <location>
        <begin position="23"/>
        <end position="1041"/>
    </location>
</feature>
<proteinExistence type="inferred from homology"/>